<comment type="caution">
    <text evidence="2">The sequence shown here is derived from an EMBL/GenBank/DDBJ whole genome shotgun (WGS) entry which is preliminary data.</text>
</comment>
<feature type="transmembrane region" description="Helical" evidence="1">
    <location>
        <begin position="377"/>
        <end position="397"/>
    </location>
</feature>
<dbReference type="HOGENOM" id="CLU_640448_0_0_9"/>
<proteinExistence type="predicted"/>
<dbReference type="GeneID" id="98918770"/>
<reference evidence="2 3" key="1">
    <citation type="submission" date="2010-02" db="EMBL/GenBank/DDBJ databases">
        <authorList>
            <person name="Weinstock G."/>
            <person name="Sodergren E."/>
            <person name="Clifton S."/>
            <person name="Fulton L."/>
            <person name="Fulton B."/>
            <person name="Courtney L."/>
            <person name="Fronick C."/>
            <person name="Harrison M."/>
            <person name="Strong C."/>
            <person name="Farmer C."/>
            <person name="Delahaunty K."/>
            <person name="Markovic C."/>
            <person name="Hall O."/>
            <person name="Minx P."/>
            <person name="Tomlinson C."/>
            <person name="Mitreva M."/>
            <person name="Nelson J."/>
            <person name="Hou S."/>
            <person name="Wollam A."/>
            <person name="Pepin K.H."/>
            <person name="Johnson M."/>
            <person name="Bhonagiri V."/>
            <person name="Zhang X."/>
            <person name="Suruliraj S."/>
            <person name="Warren W."/>
            <person name="Chinwalla A."/>
            <person name="Mardis E.R."/>
            <person name="Wilson R.K."/>
        </authorList>
    </citation>
    <scope>NUCLEOTIDE SEQUENCE [LARGE SCALE GENOMIC DNA]</scope>
    <source>
        <strain evidence="2 3">DSM 2876</strain>
    </source>
</reference>
<accession>D4RX56</accession>
<feature type="transmembrane region" description="Helical" evidence="1">
    <location>
        <begin position="403"/>
        <end position="421"/>
    </location>
</feature>
<evidence type="ECO:0000256" key="1">
    <source>
        <dbReference type="SAM" id="Phobius"/>
    </source>
</evidence>
<dbReference type="Proteomes" id="UP000006238">
    <property type="component" value="Unassembled WGS sequence"/>
</dbReference>
<dbReference type="EMBL" id="ABWN01000018">
    <property type="protein sequence ID" value="EFF69496.1"/>
    <property type="molecule type" value="Genomic_DNA"/>
</dbReference>
<feature type="transmembrane region" description="Helical" evidence="1">
    <location>
        <begin position="31"/>
        <end position="51"/>
    </location>
</feature>
<feature type="transmembrane region" description="Helical" evidence="1">
    <location>
        <begin position="345"/>
        <end position="365"/>
    </location>
</feature>
<gene>
    <name evidence="2" type="ORF">BUTYVIB_00407</name>
</gene>
<organism evidence="2 3">
    <name type="scientific">Eshraghiella crossota DSM 2876</name>
    <dbReference type="NCBI Taxonomy" id="511680"/>
    <lineage>
        <taxon>Bacteria</taxon>
        <taxon>Bacillati</taxon>
        <taxon>Bacillota</taxon>
        <taxon>Clostridia</taxon>
        <taxon>Lachnospirales</taxon>
        <taxon>Lachnospiraceae</taxon>
        <taxon>Eshraghiella</taxon>
    </lineage>
</organism>
<feature type="transmembrane region" description="Helical" evidence="1">
    <location>
        <begin position="158"/>
        <end position="177"/>
    </location>
</feature>
<keyword evidence="1" id="KW-0812">Transmembrane</keyword>
<feature type="transmembrane region" description="Helical" evidence="1">
    <location>
        <begin position="57"/>
        <end position="78"/>
    </location>
</feature>
<protein>
    <recommendedName>
        <fullName evidence="4">Oligosaccharide repeat unit polymerase</fullName>
    </recommendedName>
</protein>
<dbReference type="NCBIfam" id="TIGR04370">
    <property type="entry name" value="glyco_rpt_poly"/>
    <property type="match status" value="1"/>
</dbReference>
<feature type="transmembrane region" description="Helical" evidence="1">
    <location>
        <begin position="184"/>
        <end position="201"/>
    </location>
</feature>
<keyword evidence="3" id="KW-1185">Reference proteome</keyword>
<evidence type="ECO:0008006" key="4">
    <source>
        <dbReference type="Google" id="ProtNLM"/>
    </source>
</evidence>
<dbReference type="AlphaFoldDB" id="D4RX56"/>
<evidence type="ECO:0000313" key="2">
    <source>
        <dbReference type="EMBL" id="EFF69496.1"/>
    </source>
</evidence>
<keyword evidence="1" id="KW-0472">Membrane</keyword>
<evidence type="ECO:0000313" key="3">
    <source>
        <dbReference type="Proteomes" id="UP000006238"/>
    </source>
</evidence>
<feature type="transmembrane region" description="Helical" evidence="1">
    <location>
        <begin position="99"/>
        <end position="118"/>
    </location>
</feature>
<keyword evidence="1" id="KW-1133">Transmembrane helix</keyword>
<feature type="transmembrane region" description="Helical" evidence="1">
    <location>
        <begin position="6"/>
        <end position="24"/>
    </location>
</feature>
<sequence>MIILRLIVALTLVYAIFSIIKKNSGLRFHPLSVFASIWIMVIWGICSTIQFKVPFENVVYFVILIFASGITIFLCSYMKSIDHRCSCVEYQKTICSNYRTIKITLMLCILFRILQLFYDLYIVKRLGGTISVVFGDAQWLRQAYLSYSSDGMSFGAKLVSNILNYFAEFGIIIAALLSYYEKKYFSVVLTLFFSLLHAVFTMSKMSFFMDICYVVSCFEVLINVKSDSRAGMSSLQQKKENKKMRRMFLIIGIGAIVLLGVVSMQRGYGTGDSFAKQLSTTFSKAITYLVTPTMAFFKVFDMNIDLSWGTKTFNVFFKLLGYEFSTFGAIDVGTEDSTVYTMSGMFYADFGMIGGLVLTVLFIILCSKIYIKVLNKFSIPGLSLFISLNTILMMSFFTWMGRITFFWTFPIFVSIYSKLFFRRGENNV</sequence>
<dbReference type="RefSeq" id="WP_005601214.1">
    <property type="nucleotide sequence ID" value="NZ_GG663519.1"/>
</dbReference>
<feature type="transmembrane region" description="Helical" evidence="1">
    <location>
        <begin position="247"/>
        <end position="264"/>
    </location>
</feature>
<name>D4RX56_9FIRM</name>